<evidence type="ECO:0000256" key="4">
    <source>
        <dbReference type="ARBA" id="ARBA00022989"/>
    </source>
</evidence>
<evidence type="ECO:0000256" key="1">
    <source>
        <dbReference type="ARBA" id="ARBA00004477"/>
    </source>
</evidence>
<keyword evidence="2 8" id="KW-0812">Transmembrane</keyword>
<dbReference type="GO" id="GO:0005789">
    <property type="term" value="C:endoplasmic reticulum membrane"/>
    <property type="evidence" value="ECO:0007669"/>
    <property type="project" value="UniProtKB-SubCell"/>
</dbReference>
<comment type="subcellular location">
    <subcellularLocation>
        <location evidence="1">Endoplasmic reticulum membrane</location>
        <topology evidence="1">Multi-pass membrane protein</topology>
    </subcellularLocation>
</comment>
<keyword evidence="5" id="KW-0443">Lipid metabolism</keyword>
<dbReference type="InterPro" id="IPR009617">
    <property type="entry name" value="Seipin"/>
</dbReference>
<evidence type="ECO:0000313" key="9">
    <source>
        <dbReference type="EMBL" id="KAJ9703273.1"/>
    </source>
</evidence>
<feature type="transmembrane region" description="Helical" evidence="8">
    <location>
        <begin position="85"/>
        <end position="118"/>
    </location>
</feature>
<keyword evidence="6 8" id="KW-0472">Membrane</keyword>
<dbReference type="CDD" id="cd23995">
    <property type="entry name" value="Seipin_BSCL2_like"/>
    <property type="match status" value="1"/>
</dbReference>
<evidence type="ECO:0000256" key="2">
    <source>
        <dbReference type="ARBA" id="ARBA00022692"/>
    </source>
</evidence>
<dbReference type="PANTHER" id="PTHR21212">
    <property type="entry name" value="BERNARDINELLI-SEIP CONGENITAL LIPODYSTROPHY 2 HOMOLOG BSCL2 PROTEIN"/>
    <property type="match status" value="1"/>
</dbReference>
<keyword evidence="3" id="KW-0256">Endoplasmic reticulum</keyword>
<keyword evidence="10" id="KW-1185">Reference proteome</keyword>
<gene>
    <name evidence="9" type="ORF">PVL29_004886</name>
</gene>
<dbReference type="GO" id="GO:0140042">
    <property type="term" value="P:lipid droplet formation"/>
    <property type="evidence" value="ECO:0007669"/>
    <property type="project" value="UniProtKB-ARBA"/>
</dbReference>
<dbReference type="Proteomes" id="UP001168098">
    <property type="component" value="Unassembled WGS sequence"/>
</dbReference>
<evidence type="ECO:0000256" key="6">
    <source>
        <dbReference type="ARBA" id="ARBA00023136"/>
    </source>
</evidence>
<accession>A0AA39AB91</accession>
<feature type="compositionally biased region" description="Polar residues" evidence="7">
    <location>
        <begin position="373"/>
        <end position="383"/>
    </location>
</feature>
<feature type="transmembrane region" description="Helical" evidence="8">
    <location>
        <begin position="289"/>
        <end position="313"/>
    </location>
</feature>
<sequence length="403" mass="45364">MEEEEEEEYSFLIAKPPPWFTVLLSFQADLIHNCIFTLLAPVTTLFSILSESYQRAEEAKDSVKSAAKNVPSKVAHGSSLMVRKLAWGLLGAAYMGMVLVALMVVAVVVGVGLVQLWVEEPVFLRESLHFDYTEPHPKAVFSFGGSKGKIGVPLGHTFYVSLRLLMPESDFNRDAGLFQLTAEVMSIDGDVIAKSSHPCMLRFRSLPVQLTRTFLMGVPLLLGISSETQELTIEILKHKEGYSRTKAIRVTLIPRAGTLSLPQIYEAELLMNSQLPWKKKLVHSWKWTFYVWMSLYVYIMLLVVLMCCFRSVLFPATTASQRDHNERDLTMEVSKEPDSRARDTREASESLKRWQQSRNKRKADVLQKLQPETVGSSASSITITREDTSAFVEEDVGDSESVC</sequence>
<evidence type="ECO:0000256" key="7">
    <source>
        <dbReference type="SAM" id="MobiDB-lite"/>
    </source>
</evidence>
<evidence type="ECO:0000256" key="5">
    <source>
        <dbReference type="ARBA" id="ARBA00023098"/>
    </source>
</evidence>
<feature type="compositionally biased region" description="Basic and acidic residues" evidence="7">
    <location>
        <begin position="324"/>
        <end position="352"/>
    </location>
</feature>
<name>A0AA39AB91_VITRO</name>
<dbReference type="GO" id="GO:0006629">
    <property type="term" value="P:lipid metabolic process"/>
    <property type="evidence" value="ECO:0007669"/>
    <property type="project" value="UniProtKB-KW"/>
</dbReference>
<evidence type="ECO:0000313" key="10">
    <source>
        <dbReference type="Proteomes" id="UP001168098"/>
    </source>
</evidence>
<evidence type="ECO:0000256" key="8">
    <source>
        <dbReference type="SAM" id="Phobius"/>
    </source>
</evidence>
<proteinExistence type="predicted"/>
<organism evidence="9 10">
    <name type="scientific">Vitis rotundifolia</name>
    <name type="common">Muscadine grape</name>
    <dbReference type="NCBI Taxonomy" id="103349"/>
    <lineage>
        <taxon>Eukaryota</taxon>
        <taxon>Viridiplantae</taxon>
        <taxon>Streptophyta</taxon>
        <taxon>Embryophyta</taxon>
        <taxon>Tracheophyta</taxon>
        <taxon>Spermatophyta</taxon>
        <taxon>Magnoliopsida</taxon>
        <taxon>eudicotyledons</taxon>
        <taxon>Gunneridae</taxon>
        <taxon>Pentapetalae</taxon>
        <taxon>rosids</taxon>
        <taxon>Vitales</taxon>
        <taxon>Vitaceae</taxon>
        <taxon>Viteae</taxon>
        <taxon>Vitis</taxon>
    </lineage>
</organism>
<feature type="compositionally biased region" description="Acidic residues" evidence="7">
    <location>
        <begin position="392"/>
        <end position="403"/>
    </location>
</feature>
<evidence type="ECO:0008006" key="11">
    <source>
        <dbReference type="Google" id="ProtNLM"/>
    </source>
</evidence>
<dbReference type="AlphaFoldDB" id="A0AA39AB91"/>
<protein>
    <recommendedName>
        <fullName evidence="11">Seipin</fullName>
    </recommendedName>
</protein>
<comment type="caution">
    <text evidence="9">The sequence shown here is derived from an EMBL/GenBank/DDBJ whole genome shotgun (WGS) entry which is preliminary data.</text>
</comment>
<dbReference type="Pfam" id="PF06775">
    <property type="entry name" value="Seipin"/>
    <property type="match status" value="1"/>
</dbReference>
<feature type="region of interest" description="Disordered" evidence="7">
    <location>
        <begin position="324"/>
        <end position="403"/>
    </location>
</feature>
<feature type="transmembrane region" description="Helical" evidence="8">
    <location>
        <begin position="30"/>
        <end position="50"/>
    </location>
</feature>
<keyword evidence="4 8" id="KW-1133">Transmembrane helix</keyword>
<dbReference type="PANTHER" id="PTHR21212:SF5">
    <property type="entry name" value="SEIPIN-1"/>
    <property type="match status" value="1"/>
</dbReference>
<evidence type="ECO:0000256" key="3">
    <source>
        <dbReference type="ARBA" id="ARBA00022824"/>
    </source>
</evidence>
<reference evidence="9 10" key="1">
    <citation type="journal article" date="2023" name="BMC Biotechnol.">
        <title>Vitis rotundifolia cv Carlos genome sequencing.</title>
        <authorList>
            <person name="Huff M."/>
            <person name="Hulse-Kemp A."/>
            <person name="Scheffler B."/>
            <person name="Youngblood R."/>
            <person name="Simpson S."/>
            <person name="Babiker E."/>
            <person name="Staton M."/>
        </authorList>
    </citation>
    <scope>NUCLEOTIDE SEQUENCE [LARGE SCALE GENOMIC DNA]</scope>
    <source>
        <tissue evidence="9">Leaf</tissue>
    </source>
</reference>
<dbReference type="EMBL" id="JARBHA010000004">
    <property type="protein sequence ID" value="KAJ9703273.1"/>
    <property type="molecule type" value="Genomic_DNA"/>
</dbReference>